<dbReference type="Proteomes" id="UP001281761">
    <property type="component" value="Unassembled WGS sequence"/>
</dbReference>
<organism evidence="1 2">
    <name type="scientific">Blattamonas nauphoetae</name>
    <dbReference type="NCBI Taxonomy" id="2049346"/>
    <lineage>
        <taxon>Eukaryota</taxon>
        <taxon>Metamonada</taxon>
        <taxon>Preaxostyla</taxon>
        <taxon>Oxymonadida</taxon>
        <taxon>Blattamonas</taxon>
    </lineage>
</organism>
<comment type="caution">
    <text evidence="1">The sequence shown here is derived from an EMBL/GenBank/DDBJ whole genome shotgun (WGS) entry which is preliminary data.</text>
</comment>
<dbReference type="EMBL" id="JARBJD010000232">
    <property type="protein sequence ID" value="KAK2946291.1"/>
    <property type="molecule type" value="Genomic_DNA"/>
</dbReference>
<name>A0ABQ9X3F5_9EUKA</name>
<sequence>MSFETLHQSRNELSQLKPYLFRSATLSVFGHIVVNSMTYIQRNTLVHPFLHVVTGSPGMGKSTSRYPFITLLMSFGVKDLKTMRHCESALGFRRTNKTKASSAIVTIKDSDGHDITVEVPTYLYHYDVRIYHQKYGSIQMSHSSAEAIYYPTELDDKSSVYLGQLVVPSVEYFPRFLRLMIGKTEHVYKQLTKTEHDITITAPSYLKKGTVIAQSSVLIVRGKKPVEYTQPTTEIHIDLTIEAVLIRPSYMDTLFTTNSKTLDGMSSMVSQSQKNHPSQTTTMCPQYDCHNWVVQFATDQAQQFVLNMFDLPRSRDYHTFLTSMAKHPESNPINGVVFRNFVLDAIAGGLTIISPSRLTSSEPLDCGRLALPKVVGESTINLRSSSNIRRVCLPDISRIDHSQLLPFEQNYNILYENPILPCSMEFTDPTGKDNLQLSIQGTPDFKCFTYSLNPQGGNHAGLHSIVLFFKLHVEEQKLVIDALSVLFIHSTLDIYRTISSSEANMMFLWLALFSNVYNLNPSAVFPFLFFVKSPFVDTLVLYGENTTKFFMDERNIWVMNGHTRNVNSVNVEYNERPLLDPVVPLVPNTNPDHFRCCFCKQILKQDFANHCCPCLRTTASVSSSEQLITTPWAAYSSGMGKVGIYDRHNPQVNSERKSGFRSITDVVLTLTREGEPDDSLGRSSTIRCGEREIHLNYINKERSLNTRDPHNKTDTIDILLIAPTERRDDVLPLMDVSSELEPSSDSFRVKYDGPILDLFTYSTRRPVAAETFLYNPTNLPIEDYVLQMCRDNEAFTVEAHDPHSHLHESINLIRLWGKKKAIGFTKTEEMSRACEVGILQTQFCDVDELCQNESIPLPQLFVPMDCLSRLPVSLYGTPTLLPFEIKCILNGACSSDRLMLGHFYSKDHLRHGQPMALDHLKKIVGDDDVKTPLLTKWMTPLRSHRESFKEISMSDFQLLSSYVSGSPLIIADILELCMKYLIHIDQLTLRELNFLIDYVKDPATRKRQIQDDLKSKNEETKSATQNELNNLRFRVSQSRRLLNVDSSSFIGSLDGEPTLCWPTLDELAHLSRNMTSKDRGTFNAYSLREKLTKMTTQMAINLDFMELLLKQGLTVLKEQLQLLVEQVIEGKHLADFTDEDRIVVLDRFRTNPLLYPWHRLKLIPFLTDVSHIQEQKRFMIDRLSEDSPLQQREIELLCSFLTIQAPLKVEETQHLISLVEGSGMDAQAMGMLIDLIRGKLKSGQRTYHRLSNIKIKDYYNKWYAAMHHLGLNQLQESDRAFLRECLEKQTPLDNSQQIDLSSLVDHTTISTNDKNTLLSMITGKPFFSPFHREAIVSSYLDLQEYFNDESGLLFRIQDSKLNESDKIRKINQVMTELTLSDREIAVKCVFHPIHSAEQDISLLFKILKGEEHVDEQRRQELIRTMHDVRADIIQTMRDLFDRLSKGRRLSWTDLAALLCSPNGSLTTNLIAIRALGDDPQMKTKGLKDETICSISDRDWQLDNSSVPPSPFSSPFISLTDLEDPSSPLPFRHRPIVKTRKIKDKRSGAIDRKRG</sequence>
<reference evidence="1 2" key="1">
    <citation type="journal article" date="2022" name="bioRxiv">
        <title>Genomics of Preaxostyla Flagellates Illuminates Evolutionary Transitions and the Path Towards Mitochondrial Loss.</title>
        <authorList>
            <person name="Novak L.V.F."/>
            <person name="Treitli S.C."/>
            <person name="Pyrih J."/>
            <person name="Halakuc P."/>
            <person name="Pipaliya S.V."/>
            <person name="Vacek V."/>
            <person name="Brzon O."/>
            <person name="Soukal P."/>
            <person name="Eme L."/>
            <person name="Dacks J.B."/>
            <person name="Karnkowska A."/>
            <person name="Elias M."/>
            <person name="Hampl V."/>
        </authorList>
    </citation>
    <scope>NUCLEOTIDE SEQUENCE [LARGE SCALE GENOMIC DNA]</scope>
    <source>
        <strain evidence="1">NAU3</strain>
        <tissue evidence="1">Gut</tissue>
    </source>
</reference>
<evidence type="ECO:0000313" key="1">
    <source>
        <dbReference type="EMBL" id="KAK2946291.1"/>
    </source>
</evidence>
<keyword evidence="2" id="KW-1185">Reference proteome</keyword>
<evidence type="ECO:0000313" key="2">
    <source>
        <dbReference type="Proteomes" id="UP001281761"/>
    </source>
</evidence>
<gene>
    <name evidence="1" type="ORF">BLNAU_18812</name>
</gene>
<proteinExistence type="predicted"/>
<accession>A0ABQ9X3F5</accession>
<protein>
    <submittedName>
        <fullName evidence="1">Uncharacterized protein</fullName>
    </submittedName>
</protein>